<gene>
    <name evidence="2" type="ORF">RFI_15691</name>
</gene>
<evidence type="ECO:0000313" key="2">
    <source>
        <dbReference type="EMBL" id="ETO21512.1"/>
    </source>
</evidence>
<dbReference type="AlphaFoldDB" id="X6N883"/>
<dbReference type="EMBL" id="ASPP01011555">
    <property type="protein sequence ID" value="ETO21512.1"/>
    <property type="molecule type" value="Genomic_DNA"/>
</dbReference>
<keyword evidence="3" id="KW-1185">Reference proteome</keyword>
<sequence length="125" mass="13856">MIPALRKEMMENLLKKTKKKGMSFEVWAGILLAAAALLITILGVFIAILSIYGYKKIMTSAQEAAASKSKEAAEHIMKTMIEKATTDALIDIIENGKLNSVINESVEKVVYRGIKIDNIEEEIEQ</sequence>
<keyword evidence="1" id="KW-1133">Transmembrane helix</keyword>
<accession>X6N883</accession>
<dbReference type="Proteomes" id="UP000023152">
    <property type="component" value="Unassembled WGS sequence"/>
</dbReference>
<protein>
    <submittedName>
        <fullName evidence="2">Uncharacterized protein</fullName>
    </submittedName>
</protein>
<comment type="caution">
    <text evidence="2">The sequence shown here is derived from an EMBL/GenBank/DDBJ whole genome shotgun (WGS) entry which is preliminary data.</text>
</comment>
<reference evidence="2 3" key="1">
    <citation type="journal article" date="2013" name="Curr. Biol.">
        <title>The Genome of the Foraminiferan Reticulomyxa filosa.</title>
        <authorList>
            <person name="Glockner G."/>
            <person name="Hulsmann N."/>
            <person name="Schleicher M."/>
            <person name="Noegel A.A."/>
            <person name="Eichinger L."/>
            <person name="Gallinger C."/>
            <person name="Pawlowski J."/>
            <person name="Sierra R."/>
            <person name="Euteneuer U."/>
            <person name="Pillet L."/>
            <person name="Moustafa A."/>
            <person name="Platzer M."/>
            <person name="Groth M."/>
            <person name="Szafranski K."/>
            <person name="Schliwa M."/>
        </authorList>
    </citation>
    <scope>NUCLEOTIDE SEQUENCE [LARGE SCALE GENOMIC DNA]</scope>
</reference>
<organism evidence="2 3">
    <name type="scientific">Reticulomyxa filosa</name>
    <dbReference type="NCBI Taxonomy" id="46433"/>
    <lineage>
        <taxon>Eukaryota</taxon>
        <taxon>Sar</taxon>
        <taxon>Rhizaria</taxon>
        <taxon>Retaria</taxon>
        <taxon>Foraminifera</taxon>
        <taxon>Monothalamids</taxon>
        <taxon>Reticulomyxidae</taxon>
        <taxon>Reticulomyxa</taxon>
    </lineage>
</organism>
<name>X6N883_RETFI</name>
<feature type="transmembrane region" description="Helical" evidence="1">
    <location>
        <begin position="26"/>
        <end position="52"/>
    </location>
</feature>
<evidence type="ECO:0000313" key="3">
    <source>
        <dbReference type="Proteomes" id="UP000023152"/>
    </source>
</evidence>
<keyword evidence="1" id="KW-0812">Transmembrane</keyword>
<evidence type="ECO:0000256" key="1">
    <source>
        <dbReference type="SAM" id="Phobius"/>
    </source>
</evidence>
<keyword evidence="1" id="KW-0472">Membrane</keyword>
<proteinExistence type="predicted"/>